<dbReference type="PANTHER" id="PTHR11455:SF9">
    <property type="entry name" value="CRYPTOCHROME CIRCADIAN CLOCK 5 ISOFORM X1"/>
    <property type="match status" value="1"/>
</dbReference>
<keyword evidence="3" id="KW-0274">FAD</keyword>
<dbReference type="PROSITE" id="PS00691">
    <property type="entry name" value="DNA_PHOTOLYASES_1_2"/>
    <property type="match status" value="1"/>
</dbReference>
<dbReference type="PRINTS" id="PR00147">
    <property type="entry name" value="DNAPHOTLYASE"/>
</dbReference>
<name>A0A5J6VMB9_9VIRU</name>
<dbReference type="Pfam" id="PF03441">
    <property type="entry name" value="FAD_binding_7"/>
    <property type="match status" value="1"/>
</dbReference>
<evidence type="ECO:0000256" key="2">
    <source>
        <dbReference type="ARBA" id="ARBA00022630"/>
    </source>
</evidence>
<protein>
    <submittedName>
        <fullName evidence="6">FAD binding domain of DNA photolyase</fullName>
    </submittedName>
</protein>
<proteinExistence type="predicted"/>
<dbReference type="Gene3D" id="1.10.579.10">
    <property type="entry name" value="DNA Cyclobutane Dipyrimidine Photolyase, subunit A, domain 3"/>
    <property type="match status" value="1"/>
</dbReference>
<evidence type="ECO:0000256" key="1">
    <source>
        <dbReference type="ARBA" id="ARBA00001974"/>
    </source>
</evidence>
<dbReference type="Gene3D" id="3.40.50.620">
    <property type="entry name" value="HUPs"/>
    <property type="match status" value="1"/>
</dbReference>
<sequence>MKTLFIFRRDFRLVDNTALNECCKLDGTIYPIFIFTPEQIKNNKYKSDNAIQFMIDSLKYLDKKINITFFFGNYLDVLQSIIKKYEINNIFTNTDYTKYSIEREDNIKKFCNKNNINFQYFHDICLIKPGTVLTSTGTPFKKFTPFYKKYLSLDIPDINKYKVDKTKFDKLKTSYKTDLNKISDYYQKNDTINIIGGRKKAKKIIKNIQLFKNYQNTRNIINLETTNLSGYLKFGCISIREVYHRFKKEFGKNNDIIKQLIWRDFYYHLGYNYSDRFGKSLKDNYDNIKWIKNNDYLKAWQEGKTGYPIVDACMTQLNTTGYMHNRGRLITASFLVKNLNIDWKEGEKYFANKLLDYDVLVNNGNWQWVSGSGADSMPYFRIFNPWLQSKKFDKDAEYIKLWLPNLEDIESGHLHQWDKYYDSYNLDEIEYYEPIINYKESRENTLELYKKYL</sequence>
<dbReference type="EMBL" id="MN448289">
    <property type="protein sequence ID" value="QFG74614.1"/>
    <property type="molecule type" value="Genomic_DNA"/>
</dbReference>
<dbReference type="InterPro" id="IPR014729">
    <property type="entry name" value="Rossmann-like_a/b/a_fold"/>
</dbReference>
<dbReference type="InterPro" id="IPR036155">
    <property type="entry name" value="Crypto/Photolyase_N_sf"/>
</dbReference>
<dbReference type="GO" id="GO:0006950">
    <property type="term" value="P:response to stress"/>
    <property type="evidence" value="ECO:0007669"/>
    <property type="project" value="UniProtKB-ARBA"/>
</dbReference>
<dbReference type="PANTHER" id="PTHR11455">
    <property type="entry name" value="CRYPTOCHROME"/>
    <property type="match status" value="1"/>
</dbReference>
<comment type="cofactor">
    <cofactor evidence="1">
        <name>FAD</name>
        <dbReference type="ChEBI" id="CHEBI:57692"/>
    </cofactor>
</comment>
<keyword evidence="2" id="KW-0285">Flavoprotein</keyword>
<dbReference type="Pfam" id="PF00875">
    <property type="entry name" value="DNA_photolyase"/>
    <property type="match status" value="1"/>
</dbReference>
<evidence type="ECO:0000256" key="3">
    <source>
        <dbReference type="ARBA" id="ARBA00022827"/>
    </source>
</evidence>
<organism evidence="6">
    <name type="scientific">Megaviridae environmental sample</name>
    <dbReference type="NCBI Taxonomy" id="1737588"/>
    <lineage>
        <taxon>Viruses</taxon>
        <taxon>Varidnaviria</taxon>
        <taxon>Bamfordvirae</taxon>
        <taxon>Nucleocytoviricota</taxon>
        <taxon>Megaviricetes</taxon>
        <taxon>Imitervirales</taxon>
        <taxon>Mimiviridae</taxon>
        <taxon>environmental samples</taxon>
    </lineage>
</organism>
<evidence type="ECO:0000259" key="5">
    <source>
        <dbReference type="PROSITE" id="PS51645"/>
    </source>
</evidence>
<dbReference type="GO" id="GO:0003677">
    <property type="term" value="F:DNA binding"/>
    <property type="evidence" value="ECO:0007669"/>
    <property type="project" value="TreeGrafter"/>
</dbReference>
<dbReference type="InterPro" id="IPR018394">
    <property type="entry name" value="DNA_photolyase_1_CS_C"/>
</dbReference>
<dbReference type="PROSITE" id="PS51645">
    <property type="entry name" value="PHR_CRY_ALPHA_BETA"/>
    <property type="match status" value="1"/>
</dbReference>
<keyword evidence="4" id="KW-0157">Chromophore</keyword>
<dbReference type="InterPro" id="IPR005101">
    <property type="entry name" value="Cryptochr/Photolyase_FAD-bd"/>
</dbReference>
<dbReference type="InterPro" id="IPR002081">
    <property type="entry name" value="Cryptochrome/DNA_photolyase_1"/>
</dbReference>
<dbReference type="InterPro" id="IPR036134">
    <property type="entry name" value="Crypto/Photolyase_FAD-like_sf"/>
</dbReference>
<dbReference type="GO" id="GO:0071949">
    <property type="term" value="F:FAD binding"/>
    <property type="evidence" value="ECO:0007669"/>
    <property type="project" value="TreeGrafter"/>
</dbReference>
<dbReference type="InterPro" id="IPR006050">
    <property type="entry name" value="DNA_photolyase_N"/>
</dbReference>
<evidence type="ECO:0000256" key="4">
    <source>
        <dbReference type="ARBA" id="ARBA00022991"/>
    </source>
</evidence>
<accession>A0A5J6VMB9</accession>
<dbReference type="GO" id="GO:0003904">
    <property type="term" value="F:deoxyribodipyrimidine photo-lyase activity"/>
    <property type="evidence" value="ECO:0007669"/>
    <property type="project" value="TreeGrafter"/>
</dbReference>
<evidence type="ECO:0000313" key="6">
    <source>
        <dbReference type="EMBL" id="QFG74614.1"/>
    </source>
</evidence>
<dbReference type="GO" id="GO:0006139">
    <property type="term" value="P:nucleobase-containing compound metabolic process"/>
    <property type="evidence" value="ECO:0007669"/>
    <property type="project" value="UniProtKB-ARBA"/>
</dbReference>
<dbReference type="Gene3D" id="1.25.40.80">
    <property type="match status" value="1"/>
</dbReference>
<dbReference type="SUPFAM" id="SSF48173">
    <property type="entry name" value="Cryptochrome/photolyase FAD-binding domain"/>
    <property type="match status" value="1"/>
</dbReference>
<dbReference type="SUPFAM" id="SSF52425">
    <property type="entry name" value="Cryptochrome/photolyase, N-terminal domain"/>
    <property type="match status" value="1"/>
</dbReference>
<reference evidence="6" key="1">
    <citation type="journal article" date="2019" name="Philos. Trans. R. Soc. Lond., B, Biol. Sci.">
        <title>Targeted metagenomic recovery of four divergent viruses reveals shared and distinctive characteristics of giant viruses of marine eukaryotes.</title>
        <authorList>
            <person name="Needham D.M."/>
            <person name="Poirier C."/>
            <person name="Hehenberger E."/>
            <person name="Jimenez V."/>
            <person name="Swalwell J.E."/>
            <person name="Santoro A.E."/>
            <person name="Worden A.Z."/>
        </authorList>
    </citation>
    <scope>NUCLEOTIDE SEQUENCE</scope>
    <source>
        <strain evidence="6">MPacV-611</strain>
    </source>
</reference>
<feature type="domain" description="Photolyase/cryptochrome alpha/beta" evidence="5">
    <location>
        <begin position="1"/>
        <end position="126"/>
    </location>
</feature>
<keyword evidence="6" id="KW-0456">Lyase</keyword>